<dbReference type="InterPro" id="IPR036935">
    <property type="entry name" value="Ribosomal_bL9_N_sf"/>
</dbReference>
<keyword evidence="6" id="KW-1185">Reference proteome</keyword>
<dbReference type="GO" id="GO:0005840">
    <property type="term" value="C:ribosome"/>
    <property type="evidence" value="ECO:0007669"/>
    <property type="project" value="UniProtKB-KW"/>
</dbReference>
<evidence type="ECO:0000256" key="4">
    <source>
        <dbReference type="SAM" id="MobiDB-lite"/>
    </source>
</evidence>
<sequence>MFKPTSVCYSALTKRTKKVRVQVLRDFPRFQLYKGQVTHVKPSLMRNYLHNFNGAKYIMEDGDINTILFERYSVQEQEREKEAAALVAAHQAALMNAATSGSGASGNKPKLSQEMKKQEKKKTTHNKDITIKDVYIPGLDI</sequence>
<evidence type="ECO:0000313" key="6">
    <source>
        <dbReference type="Proteomes" id="UP000196158"/>
    </source>
</evidence>
<dbReference type="Proteomes" id="UP000196158">
    <property type="component" value="Unassembled WGS sequence"/>
</dbReference>
<feature type="region of interest" description="Disordered" evidence="4">
    <location>
        <begin position="98"/>
        <end position="125"/>
    </location>
</feature>
<reference evidence="5 6" key="1">
    <citation type="submission" date="2017-04" db="EMBL/GenBank/DDBJ databases">
        <authorList>
            <person name="Afonso C.L."/>
            <person name="Miller P.J."/>
            <person name="Scott M.A."/>
            <person name="Spackman E."/>
            <person name="Goraichik I."/>
            <person name="Dimitrov K.M."/>
            <person name="Suarez D.L."/>
            <person name="Swayne D.E."/>
        </authorList>
    </citation>
    <scope>NUCLEOTIDE SEQUENCE [LARGE SCALE GENOMIC DNA]</scope>
</reference>
<keyword evidence="3" id="KW-0687">Ribonucleoprotein</keyword>
<gene>
    <name evidence="5" type="ORF">KASA_0K02530G</name>
</gene>
<accession>A0A1X7R7Z8</accession>
<proteinExistence type="inferred from homology"/>
<name>A0A1X7R7Z8_9SACH</name>
<protein>
    <submittedName>
        <fullName evidence="5">Similar to Saccharomyces cerevisiae YNR022C MRPL50 Mitochondrial ribosomal protein of the large subunit, not essential for mitochondrial translation</fullName>
    </submittedName>
</protein>
<dbReference type="STRING" id="1789683.A0A1X7R7Z8"/>
<keyword evidence="2 5" id="KW-0689">Ribosomal protein</keyword>
<organism evidence="5 6">
    <name type="scientific">Maudiozyma saulgeensis</name>
    <dbReference type="NCBI Taxonomy" id="1789683"/>
    <lineage>
        <taxon>Eukaryota</taxon>
        <taxon>Fungi</taxon>
        <taxon>Dikarya</taxon>
        <taxon>Ascomycota</taxon>
        <taxon>Saccharomycotina</taxon>
        <taxon>Saccharomycetes</taxon>
        <taxon>Saccharomycetales</taxon>
        <taxon>Saccharomycetaceae</taxon>
        <taxon>Maudiozyma</taxon>
    </lineage>
</organism>
<comment type="similarity">
    <text evidence="1">Belongs to the bacterial ribosomal protein bL9 family.</text>
</comment>
<dbReference type="AlphaFoldDB" id="A0A1X7R7Z8"/>
<dbReference type="EMBL" id="FXLY01000008">
    <property type="protein sequence ID" value="SMN21579.1"/>
    <property type="molecule type" value="Genomic_DNA"/>
</dbReference>
<dbReference type="GO" id="GO:1990904">
    <property type="term" value="C:ribonucleoprotein complex"/>
    <property type="evidence" value="ECO:0007669"/>
    <property type="project" value="UniProtKB-KW"/>
</dbReference>
<dbReference type="Gene3D" id="3.40.5.10">
    <property type="entry name" value="Ribosomal protein L9, N-terminal domain"/>
    <property type="match status" value="1"/>
</dbReference>
<dbReference type="OrthoDB" id="5555409at2759"/>
<evidence type="ECO:0000256" key="1">
    <source>
        <dbReference type="ARBA" id="ARBA00010605"/>
    </source>
</evidence>
<evidence type="ECO:0000256" key="3">
    <source>
        <dbReference type="ARBA" id="ARBA00023274"/>
    </source>
</evidence>
<evidence type="ECO:0000256" key="2">
    <source>
        <dbReference type="ARBA" id="ARBA00022980"/>
    </source>
</evidence>
<evidence type="ECO:0000313" key="5">
    <source>
        <dbReference type="EMBL" id="SMN21579.1"/>
    </source>
</evidence>